<protein>
    <submittedName>
        <fullName evidence="11">Tuftelin-interacting protein 11</fullName>
    </submittedName>
</protein>
<dbReference type="GO" id="GO:0003676">
    <property type="term" value="F:nucleic acid binding"/>
    <property type="evidence" value="ECO:0007669"/>
    <property type="project" value="InterPro"/>
</dbReference>
<feature type="compositionally biased region" description="Acidic residues" evidence="9">
    <location>
        <begin position="109"/>
        <end position="119"/>
    </location>
</feature>
<evidence type="ECO:0000313" key="11">
    <source>
        <dbReference type="EMBL" id="GFU54992.1"/>
    </source>
</evidence>
<feature type="coiled-coil region" evidence="8">
    <location>
        <begin position="361"/>
        <end position="388"/>
    </location>
</feature>
<name>A0A8X6R3I2_NEPPI</name>
<dbReference type="InterPro" id="IPR022783">
    <property type="entry name" value="GCFC_dom"/>
</dbReference>
<evidence type="ECO:0000259" key="10">
    <source>
        <dbReference type="PROSITE" id="PS50174"/>
    </source>
</evidence>
<evidence type="ECO:0000256" key="1">
    <source>
        <dbReference type="ARBA" id="ARBA00004123"/>
    </source>
</evidence>
<evidence type="ECO:0000256" key="2">
    <source>
        <dbReference type="ARBA" id="ARBA00010900"/>
    </source>
</evidence>
<dbReference type="InterPro" id="IPR045211">
    <property type="entry name" value="TFP11/STIP/Ntr1"/>
</dbReference>
<dbReference type="PIRSF" id="PIRSF017706">
    <property type="entry name" value="TFIP11"/>
    <property type="match status" value="1"/>
</dbReference>
<feature type="region of interest" description="Disordered" evidence="9">
    <location>
        <begin position="299"/>
        <end position="331"/>
    </location>
</feature>
<feature type="compositionally biased region" description="Basic and acidic residues" evidence="9">
    <location>
        <begin position="317"/>
        <end position="331"/>
    </location>
</feature>
<evidence type="ECO:0000256" key="6">
    <source>
        <dbReference type="ARBA" id="ARBA00023242"/>
    </source>
</evidence>
<evidence type="ECO:0000313" key="12">
    <source>
        <dbReference type="Proteomes" id="UP000887013"/>
    </source>
</evidence>
<keyword evidence="4 7" id="KW-0747">Spliceosome</keyword>
<keyword evidence="3 7" id="KW-0507">mRNA processing</keyword>
<feature type="compositionally biased region" description="Low complexity" evidence="9">
    <location>
        <begin position="133"/>
        <end position="143"/>
    </location>
</feature>
<keyword evidence="6 7" id="KW-0539">Nucleus</keyword>
<comment type="subcellular location">
    <subcellularLocation>
        <location evidence="1 7">Nucleus</location>
    </subcellularLocation>
</comment>
<dbReference type="InterPro" id="IPR024933">
    <property type="entry name" value="TFP11"/>
</dbReference>
<feature type="compositionally biased region" description="Basic and acidic residues" evidence="9">
    <location>
        <begin position="99"/>
        <end position="108"/>
    </location>
</feature>
<dbReference type="InterPro" id="IPR022159">
    <property type="entry name" value="STIP/TFIP11_N"/>
</dbReference>
<comment type="caution">
    <text evidence="11">The sequence shown here is derived from an EMBL/GenBank/DDBJ whole genome shotgun (WGS) entry which is preliminary data.</text>
</comment>
<sequence>MNRNFNLDCSKTVDSDVSEFILEISTNMTDGIEKFEVTEWDLENEFNPNRVRHNLSKKQQIYGVFASDDSDEDERPSFGRKNTSSSAQINFVSGGVRTVGEKPNKKESEDENASSEDEEPVKPAPKKSYSNQRSGMSGSRSSRQIAGLRSLNKNVSNNEFGGWEKHTKGIGQKLLLQMGYKPGMGLGKSLQGITTPIEAKLRKGKGAIGLYGPEQPTMTRASGPKVIEEEPAEEETNKHLRQWKKATGERKPKVEYYTQSVEEAVQEGASKRFRGDSSGLSSVKVIDMTGPEQRVLSGYHQIHQQHSKPPEQDEESEQTKASKGEHFSLPELEHNLKLLKDDEKQKIIRCDRQKQYTEDRIVNLGHEKKRLEQVLVQEEKQILTLEKVLKIVDSMDNTSNSDDSNETLEIAAKTFKDLQNEFYEEYKMYNLSDLAITIVVPLVQKLIKDWNPLEEKHHCIDIFQDWKALLECSSPVSGHRGMEQELTPYHRLVWDVWMPPVRKAILDWNARNWSPLVELLDIWTTLLPPWVLDNVLEQLVLPRLQKEVEAWNPLTDTLPVHSWLHPWLPLMGSRLEPLYAPIRQKLSSALVNWHPSDCSAKLILEPWKAVFSQGVMDAFVINNIIPKLAMALQAYVINPHQQHLDVWNWVMAWVDMMPEACMVTLLEKNFFPKWLQVLFTWLTHSPNYEEVTKWYTGWKSMLPPALLAHPIIKEQFRQALDIMNRAVSAPQGLLGQQPGAKESMAYLTNIERQQELERHVKPRRDYEAMMQTIRGATSTASLTSSFKDLIEKKAEESNILFMPVPGRYQEGKQVHRFGSSLLYLDRGVIFVFNQKTWVPTSLQSLLDTAG</sequence>
<evidence type="ECO:0000256" key="4">
    <source>
        <dbReference type="ARBA" id="ARBA00022728"/>
    </source>
</evidence>
<dbReference type="InterPro" id="IPR000467">
    <property type="entry name" value="G_patch_dom"/>
</dbReference>
<dbReference type="EMBL" id="BMAW01039207">
    <property type="protein sequence ID" value="GFU54992.1"/>
    <property type="molecule type" value="Genomic_DNA"/>
</dbReference>
<evidence type="ECO:0000256" key="3">
    <source>
        <dbReference type="ARBA" id="ARBA00022664"/>
    </source>
</evidence>
<feature type="domain" description="G-patch" evidence="10">
    <location>
        <begin position="167"/>
        <end position="213"/>
    </location>
</feature>
<accession>A0A8X6R3I2</accession>
<gene>
    <name evidence="11" type="primary">TFIP11</name>
    <name evidence="11" type="ORF">NPIL_505131</name>
</gene>
<reference evidence="11" key="1">
    <citation type="submission" date="2020-08" db="EMBL/GenBank/DDBJ databases">
        <title>Multicomponent nature underlies the extraordinary mechanical properties of spider dragline silk.</title>
        <authorList>
            <person name="Kono N."/>
            <person name="Nakamura H."/>
            <person name="Mori M."/>
            <person name="Yoshida Y."/>
            <person name="Ohtoshi R."/>
            <person name="Malay A.D."/>
            <person name="Moran D.A.P."/>
            <person name="Tomita M."/>
            <person name="Numata K."/>
            <person name="Arakawa K."/>
        </authorList>
    </citation>
    <scope>NUCLEOTIDE SEQUENCE</scope>
</reference>
<proteinExistence type="inferred from homology"/>
<dbReference type="GO" id="GO:0071008">
    <property type="term" value="C:U2-type post-mRNA release spliceosomal complex"/>
    <property type="evidence" value="ECO:0007669"/>
    <property type="project" value="TreeGrafter"/>
</dbReference>
<evidence type="ECO:0000256" key="9">
    <source>
        <dbReference type="SAM" id="MobiDB-lite"/>
    </source>
</evidence>
<dbReference type="PROSITE" id="PS50174">
    <property type="entry name" value="G_PATCH"/>
    <property type="match status" value="1"/>
</dbReference>
<dbReference type="OrthoDB" id="4822at2759"/>
<dbReference type="AlphaFoldDB" id="A0A8X6R3I2"/>
<dbReference type="GO" id="GO:0000390">
    <property type="term" value="P:spliceosomal complex disassembly"/>
    <property type="evidence" value="ECO:0007669"/>
    <property type="project" value="InterPro"/>
</dbReference>
<feature type="region of interest" description="Disordered" evidence="9">
    <location>
        <begin position="66"/>
        <end position="146"/>
    </location>
</feature>
<keyword evidence="5 7" id="KW-0508">mRNA splicing</keyword>
<dbReference type="SMART" id="SM00443">
    <property type="entry name" value="G_patch"/>
    <property type="match status" value="1"/>
</dbReference>
<evidence type="ECO:0000256" key="5">
    <source>
        <dbReference type="ARBA" id="ARBA00023187"/>
    </source>
</evidence>
<organism evidence="11 12">
    <name type="scientific">Nephila pilipes</name>
    <name type="common">Giant wood spider</name>
    <name type="synonym">Nephila maculata</name>
    <dbReference type="NCBI Taxonomy" id="299642"/>
    <lineage>
        <taxon>Eukaryota</taxon>
        <taxon>Metazoa</taxon>
        <taxon>Ecdysozoa</taxon>
        <taxon>Arthropoda</taxon>
        <taxon>Chelicerata</taxon>
        <taxon>Arachnida</taxon>
        <taxon>Araneae</taxon>
        <taxon>Araneomorphae</taxon>
        <taxon>Entelegynae</taxon>
        <taxon>Araneoidea</taxon>
        <taxon>Nephilidae</taxon>
        <taxon>Nephila</taxon>
    </lineage>
</organism>
<feature type="compositionally biased region" description="Polar residues" evidence="9">
    <location>
        <begin position="80"/>
        <end position="91"/>
    </location>
</feature>
<dbReference type="Pfam" id="PF12457">
    <property type="entry name" value="TIP_N"/>
    <property type="match status" value="1"/>
</dbReference>
<dbReference type="Pfam" id="PF01585">
    <property type="entry name" value="G-patch"/>
    <property type="match status" value="1"/>
</dbReference>
<dbReference type="Proteomes" id="UP000887013">
    <property type="component" value="Unassembled WGS sequence"/>
</dbReference>
<keyword evidence="8" id="KW-0175">Coiled coil</keyword>
<evidence type="ECO:0000256" key="7">
    <source>
        <dbReference type="PIRNR" id="PIRNR017706"/>
    </source>
</evidence>
<comment type="similarity">
    <text evidence="2 7">Belongs to the TFP11/STIP family.</text>
</comment>
<keyword evidence="12" id="KW-1185">Reference proteome</keyword>
<dbReference type="PANTHER" id="PTHR23329:SF1">
    <property type="entry name" value="TUFTELIN-INTERACTING PROTEIN 11"/>
    <property type="match status" value="1"/>
</dbReference>
<evidence type="ECO:0000256" key="8">
    <source>
        <dbReference type="SAM" id="Coils"/>
    </source>
</evidence>
<dbReference type="PANTHER" id="PTHR23329">
    <property type="entry name" value="TUFTELIN-INTERACTING PROTEIN 11-RELATED"/>
    <property type="match status" value="1"/>
</dbReference>
<dbReference type="Pfam" id="PF07842">
    <property type="entry name" value="GCFC"/>
    <property type="match status" value="1"/>
</dbReference>